<dbReference type="Pfam" id="PF08239">
    <property type="entry name" value="SH3_3"/>
    <property type="match status" value="1"/>
</dbReference>
<evidence type="ECO:0000256" key="4">
    <source>
        <dbReference type="ARBA" id="ARBA00022989"/>
    </source>
</evidence>
<dbReference type="InterPro" id="IPR003646">
    <property type="entry name" value="SH3-like_bac-type"/>
</dbReference>
<evidence type="ECO:0000256" key="2">
    <source>
        <dbReference type="ARBA" id="ARBA00022692"/>
    </source>
</evidence>
<dbReference type="Proteomes" id="UP001162030">
    <property type="component" value="Chromosome"/>
</dbReference>
<accession>A0ABM9I760</accession>
<evidence type="ECO:0000313" key="10">
    <source>
        <dbReference type="EMBL" id="CAI8933837.1"/>
    </source>
</evidence>
<feature type="chain" id="PRO_5046923332" evidence="8">
    <location>
        <begin position="24"/>
        <end position="226"/>
    </location>
</feature>
<organism evidence="10 11">
    <name type="scientific">Methylocaldum szegediense</name>
    <dbReference type="NCBI Taxonomy" id="73780"/>
    <lineage>
        <taxon>Bacteria</taxon>
        <taxon>Pseudomonadati</taxon>
        <taxon>Pseudomonadota</taxon>
        <taxon>Gammaproteobacteria</taxon>
        <taxon>Methylococcales</taxon>
        <taxon>Methylococcaceae</taxon>
        <taxon>Methylocaldum</taxon>
    </lineage>
</organism>
<evidence type="ECO:0000256" key="3">
    <source>
        <dbReference type="ARBA" id="ARBA00022729"/>
    </source>
</evidence>
<evidence type="ECO:0000256" key="1">
    <source>
        <dbReference type="ARBA" id="ARBA00004167"/>
    </source>
</evidence>
<feature type="signal peptide" evidence="8">
    <location>
        <begin position="1"/>
        <end position="23"/>
    </location>
</feature>
<protein>
    <submittedName>
        <fullName evidence="10">SH3 domain protein</fullName>
    </submittedName>
</protein>
<dbReference type="PIRSF" id="PIRSF006158">
    <property type="entry name" value="UCP006158_SH3"/>
    <property type="match status" value="1"/>
</dbReference>
<keyword evidence="11" id="KW-1185">Reference proteome</keyword>
<dbReference type="EMBL" id="OX458333">
    <property type="protein sequence ID" value="CAI8933837.1"/>
    <property type="molecule type" value="Genomic_DNA"/>
</dbReference>
<evidence type="ECO:0000256" key="8">
    <source>
        <dbReference type="SAM" id="SignalP"/>
    </source>
</evidence>
<feature type="domain" description="SH3b" evidence="9">
    <location>
        <begin position="24"/>
        <end position="90"/>
    </location>
</feature>
<gene>
    <name evidence="10" type="ORF">MSZNOR_4099</name>
</gene>
<evidence type="ECO:0000256" key="7">
    <source>
        <dbReference type="SAM" id="Phobius"/>
    </source>
</evidence>
<sequence>MQKNTSKLNLLVFILFAPFMVHAAEKAYVTDRLEVQMRRGQSLQHKIIKMVPSGTELTVLETNPQTGYSLVRLVTGEEGWILSRYLSEQPIAINRLDEMAKKLDAAVEENKRLKAELATVRTGKQNTDKAAELLQGENARLNTELMAIRQSSANAIQIQAERDALRERVVNLERELDTLRREKQALDEDQRQAWFMIGAGVLLGGIFLGVVLPRLSWRKKSSWSSF</sequence>
<reference evidence="10 11" key="1">
    <citation type="submission" date="2023-03" db="EMBL/GenBank/DDBJ databases">
        <authorList>
            <person name="Pearce D."/>
        </authorList>
    </citation>
    <scope>NUCLEOTIDE SEQUENCE [LARGE SCALE GENOMIC DNA]</scope>
    <source>
        <strain evidence="10">Msz</strain>
    </source>
</reference>
<comment type="subcellular location">
    <subcellularLocation>
        <location evidence="1">Membrane</location>
        <topology evidence="1">Single-pass membrane protein</topology>
    </subcellularLocation>
</comment>
<keyword evidence="4 7" id="KW-1133">Transmembrane helix</keyword>
<feature type="coiled-coil region" evidence="6">
    <location>
        <begin position="93"/>
        <end position="192"/>
    </location>
</feature>
<dbReference type="Gene3D" id="2.30.30.40">
    <property type="entry name" value="SH3 Domains"/>
    <property type="match status" value="1"/>
</dbReference>
<evidence type="ECO:0000256" key="5">
    <source>
        <dbReference type="ARBA" id="ARBA00023136"/>
    </source>
</evidence>
<dbReference type="NCBIfam" id="TIGR04211">
    <property type="entry name" value="SH3_and_anchor"/>
    <property type="match status" value="1"/>
</dbReference>
<dbReference type="SMART" id="SM00287">
    <property type="entry name" value="SH3b"/>
    <property type="match status" value="1"/>
</dbReference>
<keyword evidence="6" id="KW-0175">Coiled coil</keyword>
<keyword evidence="2 7" id="KW-0812">Transmembrane</keyword>
<keyword evidence="5 7" id="KW-0472">Membrane</keyword>
<name>A0ABM9I760_9GAMM</name>
<evidence type="ECO:0000256" key="6">
    <source>
        <dbReference type="SAM" id="Coils"/>
    </source>
</evidence>
<evidence type="ECO:0000313" key="11">
    <source>
        <dbReference type="Proteomes" id="UP001162030"/>
    </source>
</evidence>
<proteinExistence type="predicted"/>
<feature type="transmembrane region" description="Helical" evidence="7">
    <location>
        <begin position="193"/>
        <end position="212"/>
    </location>
</feature>
<keyword evidence="3 8" id="KW-0732">Signal</keyword>
<dbReference type="InterPro" id="IPR016476">
    <property type="entry name" value="SH3_dom_pro"/>
</dbReference>
<dbReference type="PROSITE" id="PS51781">
    <property type="entry name" value="SH3B"/>
    <property type="match status" value="1"/>
</dbReference>
<evidence type="ECO:0000259" key="9">
    <source>
        <dbReference type="PROSITE" id="PS51781"/>
    </source>
</evidence>